<name>A0A250XB60_9CHLO</name>
<dbReference type="EMBL" id="BEGY01000048">
    <property type="protein sequence ID" value="GAX80112.1"/>
    <property type="molecule type" value="Genomic_DNA"/>
</dbReference>
<proteinExistence type="predicted"/>
<dbReference type="Proteomes" id="UP000232323">
    <property type="component" value="Unassembled WGS sequence"/>
</dbReference>
<protein>
    <submittedName>
        <fullName evidence="1">Uncharacterized protein</fullName>
    </submittedName>
</protein>
<reference evidence="1 2" key="1">
    <citation type="submission" date="2017-08" db="EMBL/GenBank/DDBJ databases">
        <title>Acidophilic green algal genome provides insights into adaptation to an acidic environment.</title>
        <authorList>
            <person name="Hirooka S."/>
            <person name="Hirose Y."/>
            <person name="Kanesaki Y."/>
            <person name="Higuchi S."/>
            <person name="Fujiwara T."/>
            <person name="Onuma R."/>
            <person name="Era A."/>
            <person name="Ohbayashi R."/>
            <person name="Uzuka A."/>
            <person name="Nozaki H."/>
            <person name="Yoshikawa H."/>
            <person name="Miyagishima S.Y."/>
        </authorList>
    </citation>
    <scope>NUCLEOTIDE SEQUENCE [LARGE SCALE GENOMIC DNA]</scope>
    <source>
        <strain evidence="1 2">NIES-2499</strain>
    </source>
</reference>
<dbReference type="AlphaFoldDB" id="A0A250XB60"/>
<keyword evidence="2" id="KW-1185">Reference proteome</keyword>
<accession>A0A250XB60</accession>
<comment type="caution">
    <text evidence="1">The sequence shown here is derived from an EMBL/GenBank/DDBJ whole genome shotgun (WGS) entry which is preliminary data.</text>
</comment>
<sequence length="322" mass="36126">MHPASANALEPPLMTWLCVMRLQDLGDVKALASMSDFMTPAESSLALKQSGYIAFPARFMEYLTAAGFTSSDFCLELSELAPDTSLFTSYQVEGETISIEPAGDQRRYVQLNESATVQELKEGNTLDRATLTKFEEVLHAVDKTGGDVWSFMPFLRTLYEITSPSLILNANPRKGHTLVDGSWHVDGPPGENFYVAVIPTDTLHLDVVPGSHHIVGRYAEAIPKTIAASWAYVEKLSKHTHRHLVKETNFCTRQLRLMLLKLMRHYRMRKRLRSRLHLVIQPQGSKPDLHADREPTAHPVECLVPCVSSHAFSSKILEPFRS</sequence>
<gene>
    <name evidence="1" type="ORF">CEUSTIGMA_g7550.t1</name>
</gene>
<evidence type="ECO:0000313" key="2">
    <source>
        <dbReference type="Proteomes" id="UP000232323"/>
    </source>
</evidence>
<evidence type="ECO:0000313" key="1">
    <source>
        <dbReference type="EMBL" id="GAX80112.1"/>
    </source>
</evidence>
<organism evidence="1 2">
    <name type="scientific">Chlamydomonas eustigma</name>
    <dbReference type="NCBI Taxonomy" id="1157962"/>
    <lineage>
        <taxon>Eukaryota</taxon>
        <taxon>Viridiplantae</taxon>
        <taxon>Chlorophyta</taxon>
        <taxon>core chlorophytes</taxon>
        <taxon>Chlorophyceae</taxon>
        <taxon>CS clade</taxon>
        <taxon>Chlamydomonadales</taxon>
        <taxon>Chlamydomonadaceae</taxon>
        <taxon>Chlamydomonas</taxon>
    </lineage>
</organism>